<proteinExistence type="predicted"/>
<organism evidence="2 3">
    <name type="scientific">Trichinella pseudospiralis</name>
    <name type="common">Parasitic roundworm</name>
    <dbReference type="NCBI Taxonomy" id="6337"/>
    <lineage>
        <taxon>Eukaryota</taxon>
        <taxon>Metazoa</taxon>
        <taxon>Ecdysozoa</taxon>
        <taxon>Nematoda</taxon>
        <taxon>Enoplea</taxon>
        <taxon>Dorylaimia</taxon>
        <taxon>Trichinellida</taxon>
        <taxon>Trichinellidae</taxon>
        <taxon>Trichinella</taxon>
    </lineage>
</organism>
<name>A0A0V1K6L5_TRIPS</name>
<evidence type="ECO:0000313" key="3">
    <source>
        <dbReference type="Proteomes" id="UP000054826"/>
    </source>
</evidence>
<protein>
    <submittedName>
        <fullName evidence="2">Uncharacterized protein</fullName>
    </submittedName>
</protein>
<dbReference type="Proteomes" id="UP000054826">
    <property type="component" value="Unassembled WGS sequence"/>
</dbReference>
<gene>
    <name evidence="2" type="ORF">T4C_11571</name>
</gene>
<keyword evidence="1" id="KW-0812">Transmembrane</keyword>
<dbReference type="EMBL" id="JYDV01000012">
    <property type="protein sequence ID" value="KRZ42874.1"/>
    <property type="molecule type" value="Genomic_DNA"/>
</dbReference>
<evidence type="ECO:0000313" key="2">
    <source>
        <dbReference type="EMBL" id="KRZ42874.1"/>
    </source>
</evidence>
<dbReference type="AlphaFoldDB" id="A0A0V1K6L5"/>
<keyword evidence="1" id="KW-1133">Transmembrane helix</keyword>
<evidence type="ECO:0000256" key="1">
    <source>
        <dbReference type="SAM" id="Phobius"/>
    </source>
</evidence>
<keyword evidence="1" id="KW-0472">Membrane</keyword>
<feature type="transmembrane region" description="Helical" evidence="1">
    <location>
        <begin position="14"/>
        <end position="34"/>
    </location>
</feature>
<reference evidence="2 3" key="1">
    <citation type="submission" date="2015-01" db="EMBL/GenBank/DDBJ databases">
        <title>Evolution of Trichinella species and genotypes.</title>
        <authorList>
            <person name="Korhonen P.K."/>
            <person name="Edoardo P."/>
            <person name="Giuseppe L.R."/>
            <person name="Gasser R.B."/>
        </authorList>
    </citation>
    <scope>NUCLEOTIDE SEQUENCE [LARGE SCALE GENOMIC DNA]</scope>
    <source>
        <strain evidence="2">ISS176</strain>
    </source>
</reference>
<sequence length="227" mass="25770">MGIDRLPQTWYKEILTQPPVVIVVLSTAVSFVTFKQGQKITKDALSDSMSIKCEQWLGPRLYEAGHQKDEGSATQKAKTAPCIQVHCAFMENTTNITPQRYNRFMRREGRDWTLVRKDNGIRPGSANEFEKLIASKAGTQISIREAEGRDWTLVRKDNGFRPGSANEFEKLIASKARTEISIREAEGRDWTLIRKGNGIRVNARWWDAEWDPTASCSEWTLATYTAA</sequence>
<comment type="caution">
    <text evidence="2">The sequence shown here is derived from an EMBL/GenBank/DDBJ whole genome shotgun (WGS) entry which is preliminary data.</text>
</comment>
<accession>A0A0V1K6L5</accession>